<evidence type="ECO:0000313" key="4">
    <source>
        <dbReference type="Proteomes" id="UP001157160"/>
    </source>
</evidence>
<organism evidence="1 4">
    <name type="scientific">Arenivirga flava</name>
    <dbReference type="NCBI Taxonomy" id="1930060"/>
    <lineage>
        <taxon>Bacteria</taxon>
        <taxon>Bacillati</taxon>
        <taxon>Actinomycetota</taxon>
        <taxon>Actinomycetes</taxon>
        <taxon>Micrococcales</taxon>
        <taxon>Microbacteriaceae</taxon>
        <taxon>Arenivirga</taxon>
    </lineage>
</organism>
<reference evidence="1" key="2">
    <citation type="submission" date="2023-02" db="EMBL/GenBank/DDBJ databases">
        <authorList>
            <person name="Sun Q."/>
            <person name="Mori K."/>
        </authorList>
    </citation>
    <scope>NUCLEOTIDE SEQUENCE</scope>
    <source>
        <strain evidence="1">NBRC 112289</strain>
    </source>
</reference>
<evidence type="ECO:0000313" key="1">
    <source>
        <dbReference type="EMBL" id="GMA26791.1"/>
    </source>
</evidence>
<proteinExistence type="predicted"/>
<dbReference type="Proteomes" id="UP001157160">
    <property type="component" value="Unassembled WGS sequence"/>
</dbReference>
<evidence type="ECO:0000313" key="3">
    <source>
        <dbReference type="EMBL" id="GMA29965.1"/>
    </source>
</evidence>
<comment type="caution">
    <text evidence="1">The sequence shown here is derived from an EMBL/GenBank/DDBJ whole genome shotgun (WGS) entry which is preliminary data.</text>
</comment>
<dbReference type="AlphaFoldDB" id="A0AA37X9W3"/>
<dbReference type="EMBL" id="BSUL01000001">
    <property type="protein sequence ID" value="GMA29906.1"/>
    <property type="molecule type" value="Genomic_DNA"/>
</dbReference>
<name>A0AA37X9W3_9MICO</name>
<reference evidence="1 4" key="1">
    <citation type="journal article" date="2014" name="Int. J. Syst. Evol. Microbiol.">
        <title>Complete genome sequence of Corynebacterium casei LMG S-19264T (=DSM 44701T), isolated from a smear-ripened cheese.</title>
        <authorList>
            <consortium name="US DOE Joint Genome Institute (JGI-PGF)"/>
            <person name="Walter F."/>
            <person name="Albersmeier A."/>
            <person name="Kalinowski J."/>
            <person name="Ruckert C."/>
        </authorList>
    </citation>
    <scope>NUCLEOTIDE SEQUENCE [LARGE SCALE GENOMIC DNA]</scope>
    <source>
        <strain evidence="1 4">NBRC 112289</strain>
    </source>
</reference>
<gene>
    <name evidence="1" type="ORF">GCM10025874_00440</name>
    <name evidence="2" type="ORF">GCM10025874_31590</name>
    <name evidence="3" type="ORF">GCM10025874_32180</name>
</gene>
<dbReference type="EMBL" id="BSUL01000002">
    <property type="protein sequence ID" value="GMA29965.1"/>
    <property type="molecule type" value="Genomic_DNA"/>
</dbReference>
<sequence>MEFEMARPCALCGLANRDNVDARLVAGARVVDIAAEARVSESAVRRHVRNHLSLPLFRDGLDVDDLSPSDLIEKLSENLRDLERVRSAALRTGASGTVIRAASTSSDIIATLMNRLGIDDLSIAGELAYAEQLARAVATATRSSPALAALLAPELRTVGLEAEAASLDAYVAHLGALTTLRKEPSHD</sequence>
<accession>A0AA37X9W3</accession>
<keyword evidence="4" id="KW-1185">Reference proteome</keyword>
<dbReference type="RefSeq" id="WP_284228852.1">
    <property type="nucleotide sequence ID" value="NZ_BSUL01000001.1"/>
</dbReference>
<protein>
    <submittedName>
        <fullName evidence="1">Uncharacterized protein</fullName>
    </submittedName>
</protein>
<evidence type="ECO:0000313" key="2">
    <source>
        <dbReference type="EMBL" id="GMA29906.1"/>
    </source>
</evidence>
<dbReference type="EMBL" id="BSUL01000001">
    <property type="protein sequence ID" value="GMA26791.1"/>
    <property type="molecule type" value="Genomic_DNA"/>
</dbReference>